<gene>
    <name evidence="1" type="ORF">LCGC14_1143960</name>
</gene>
<accession>A0A0F9LXJ1</accession>
<dbReference type="EMBL" id="LAZR01005453">
    <property type="protein sequence ID" value="KKM99829.1"/>
    <property type="molecule type" value="Genomic_DNA"/>
</dbReference>
<dbReference type="AlphaFoldDB" id="A0A0F9LXJ1"/>
<proteinExistence type="predicted"/>
<sequence length="191" mass="22858">MFTSIAQFCAKIKLYFIKLTTKTISDDDLRKIYQDQMKKIVAKKDMDEITQWIFILEVFSAFNRDYYEKDKTYPRFTAYCEKLDSYLVSYKQKTESQKFDNLYKRMSEESTKCIEKIQKAGEEERFNNSWIRYWNQAQPRPTSGDFKNYLIEKQGLTEEQVDEINVSAIFVDNNITNFDEFFNEIGRVARG</sequence>
<reference evidence="1" key="1">
    <citation type="journal article" date="2015" name="Nature">
        <title>Complex archaea that bridge the gap between prokaryotes and eukaryotes.</title>
        <authorList>
            <person name="Spang A."/>
            <person name="Saw J.H."/>
            <person name="Jorgensen S.L."/>
            <person name="Zaremba-Niedzwiedzka K."/>
            <person name="Martijn J."/>
            <person name="Lind A.E."/>
            <person name="van Eijk R."/>
            <person name="Schleper C."/>
            <person name="Guy L."/>
            <person name="Ettema T.J."/>
        </authorList>
    </citation>
    <scope>NUCLEOTIDE SEQUENCE</scope>
</reference>
<organism evidence="1">
    <name type="scientific">marine sediment metagenome</name>
    <dbReference type="NCBI Taxonomy" id="412755"/>
    <lineage>
        <taxon>unclassified sequences</taxon>
        <taxon>metagenomes</taxon>
        <taxon>ecological metagenomes</taxon>
    </lineage>
</organism>
<evidence type="ECO:0000313" key="1">
    <source>
        <dbReference type="EMBL" id="KKM99829.1"/>
    </source>
</evidence>
<protein>
    <submittedName>
        <fullName evidence="1">Uncharacterized protein</fullName>
    </submittedName>
</protein>
<comment type="caution">
    <text evidence="1">The sequence shown here is derived from an EMBL/GenBank/DDBJ whole genome shotgun (WGS) entry which is preliminary data.</text>
</comment>
<name>A0A0F9LXJ1_9ZZZZ</name>